<dbReference type="InterPro" id="IPR040168">
    <property type="entry name" value="Not2/3/5"/>
</dbReference>
<comment type="similarity">
    <text evidence="1">Belongs to the CNOT2/3/5 family.</text>
</comment>
<feature type="region of interest" description="Disordered" evidence="4">
    <location>
        <begin position="1"/>
        <end position="124"/>
    </location>
</feature>
<evidence type="ECO:0000259" key="5">
    <source>
        <dbReference type="Pfam" id="PF04153"/>
    </source>
</evidence>
<keyword evidence="3" id="KW-0804">Transcription</keyword>
<evidence type="ECO:0000313" key="7">
    <source>
        <dbReference type="Proteomes" id="UP000247409"/>
    </source>
</evidence>
<dbReference type="Pfam" id="PF04153">
    <property type="entry name" value="NOT2_3_5_C"/>
    <property type="match status" value="1"/>
</dbReference>
<dbReference type="PANTHER" id="PTHR23326">
    <property type="entry name" value="CCR4 NOT-RELATED"/>
    <property type="match status" value="1"/>
</dbReference>
<evidence type="ECO:0000256" key="4">
    <source>
        <dbReference type="SAM" id="MobiDB-lite"/>
    </source>
</evidence>
<feature type="region of interest" description="Disordered" evidence="4">
    <location>
        <begin position="272"/>
        <end position="296"/>
    </location>
</feature>
<feature type="domain" description="NOT2/NOT3/NOT5 C-terminal" evidence="5">
    <location>
        <begin position="544"/>
        <end position="641"/>
    </location>
</feature>
<dbReference type="Proteomes" id="UP000247409">
    <property type="component" value="Unassembled WGS sequence"/>
</dbReference>
<feature type="compositionally biased region" description="Polar residues" evidence="4">
    <location>
        <begin position="314"/>
        <end position="324"/>
    </location>
</feature>
<accession>A0A2V3ISS3</accession>
<feature type="compositionally biased region" description="Low complexity" evidence="4">
    <location>
        <begin position="40"/>
        <end position="64"/>
    </location>
</feature>
<keyword evidence="7" id="KW-1185">Reference proteome</keyword>
<proteinExistence type="inferred from homology"/>
<feature type="compositionally biased region" description="Polar residues" evidence="4">
    <location>
        <begin position="287"/>
        <end position="296"/>
    </location>
</feature>
<feature type="region of interest" description="Disordered" evidence="4">
    <location>
        <begin position="310"/>
        <end position="405"/>
    </location>
</feature>
<dbReference type="OrthoDB" id="25391at2759"/>
<protein>
    <recommendedName>
        <fullName evidence="5">NOT2/NOT3/NOT5 C-terminal domain-containing protein</fullName>
    </recommendedName>
</protein>
<dbReference type="InterPro" id="IPR007282">
    <property type="entry name" value="NOT2/3/5_C"/>
</dbReference>
<dbReference type="InterPro" id="IPR038635">
    <property type="entry name" value="CCR4-NOT_su2/3/5_C_sf"/>
</dbReference>
<feature type="compositionally biased region" description="Polar residues" evidence="4">
    <location>
        <begin position="384"/>
        <end position="405"/>
    </location>
</feature>
<dbReference type="AlphaFoldDB" id="A0A2V3ISS3"/>
<gene>
    <name evidence="6" type="ORF">BWQ96_05050</name>
</gene>
<reference evidence="6 7" key="1">
    <citation type="journal article" date="2018" name="Mol. Biol. Evol.">
        <title>Analysis of the draft genome of the red seaweed Gracilariopsis chorda provides insights into genome size evolution in Rhodophyta.</title>
        <authorList>
            <person name="Lee J."/>
            <person name="Yang E.C."/>
            <person name="Graf L."/>
            <person name="Yang J.H."/>
            <person name="Qiu H."/>
            <person name="Zel Zion U."/>
            <person name="Chan C.X."/>
            <person name="Stephens T.G."/>
            <person name="Weber A.P.M."/>
            <person name="Boo G.H."/>
            <person name="Boo S.M."/>
            <person name="Kim K.M."/>
            <person name="Shin Y."/>
            <person name="Jung M."/>
            <person name="Lee S.J."/>
            <person name="Yim H.S."/>
            <person name="Lee J.H."/>
            <person name="Bhattacharya D."/>
            <person name="Yoon H.S."/>
        </authorList>
    </citation>
    <scope>NUCLEOTIDE SEQUENCE [LARGE SCALE GENOMIC DNA]</scope>
    <source>
        <strain evidence="6 7">SKKU-2015</strain>
        <tissue evidence="6">Whole body</tissue>
    </source>
</reference>
<dbReference type="EMBL" id="NBIV01000068">
    <property type="protein sequence ID" value="PXF45149.1"/>
    <property type="molecule type" value="Genomic_DNA"/>
</dbReference>
<dbReference type="GO" id="GO:0030015">
    <property type="term" value="C:CCR4-NOT core complex"/>
    <property type="evidence" value="ECO:0007669"/>
    <property type="project" value="InterPro"/>
</dbReference>
<evidence type="ECO:0000313" key="6">
    <source>
        <dbReference type="EMBL" id="PXF45149.1"/>
    </source>
</evidence>
<sequence length="667" mass="72159">MSHLYYTYGAENAASSPPSVQQHPAHRRSPQAWSADPRRPSAQLSLSQLADLSSSPPQSLSTALMNSARPVPPSSRPTAYDDNLFQIMGKGFNDHSQPYPSQSPPLRAPQQAPPYPQAHQPSTVFDPSDFPSLGTVGAHPSIQPSSSSILDTNASIDHTLTNPSLSAPTLNGMPPYQDLYSLGAYADSRVKAVDALTGSSAPSEFSMQSEDFPALGGGASASTALRPVNAQPALANGAAPFQIDTSSMRTSLTKSSVPDSFYDRKLSAVSSQPHSILGRANVRQDASRMQQRTTRLPNGYAVNDTMSAMPPHHPSTSHLAQQQHAFRAMSSTSPRRSAATAASHAQPLFQVRTRQLDVERRPEQHEPVDVREAPSLHNLPIHNTKATLQPDSRLSRSRLPNGQSSGAVASDILASVVKGNATEDFTATMSASAPITGLAPASAQTSIPTSAPTPPSASIPTASAPTSSAPTPTAFPSEKFGMLSLLPLVSTSGSNARQDRVLPIGVDLTALGLNLSSTEPLYKTFYNPWEGGQGKSGDLDFSGSSQKNQEPDFRLPTCYYMQAPALRTNHFTKFQLETLFYIFYIMPHDVLELLAAVELYKRNWRYHKTLKLWFTSPELEKNSGYEGGYIYFDIKSWGKREFHEANQSFIKGFMTQEELGAVRIPPL</sequence>
<keyword evidence="2" id="KW-0805">Transcription regulation</keyword>
<evidence type="ECO:0000256" key="2">
    <source>
        <dbReference type="ARBA" id="ARBA00023015"/>
    </source>
</evidence>
<dbReference type="STRING" id="448386.A0A2V3ISS3"/>
<feature type="compositionally biased region" description="Polar residues" evidence="4">
    <location>
        <begin position="13"/>
        <end position="22"/>
    </location>
</feature>
<evidence type="ECO:0000256" key="3">
    <source>
        <dbReference type="ARBA" id="ARBA00023163"/>
    </source>
</evidence>
<name>A0A2V3ISS3_9FLOR</name>
<comment type="caution">
    <text evidence="6">The sequence shown here is derived from an EMBL/GenBank/DDBJ whole genome shotgun (WGS) entry which is preliminary data.</text>
</comment>
<evidence type="ECO:0000256" key="1">
    <source>
        <dbReference type="ARBA" id="ARBA00007682"/>
    </source>
</evidence>
<feature type="compositionally biased region" description="Low complexity" evidence="4">
    <location>
        <begin position="458"/>
        <end position="474"/>
    </location>
</feature>
<organism evidence="6 7">
    <name type="scientific">Gracilariopsis chorda</name>
    <dbReference type="NCBI Taxonomy" id="448386"/>
    <lineage>
        <taxon>Eukaryota</taxon>
        <taxon>Rhodophyta</taxon>
        <taxon>Florideophyceae</taxon>
        <taxon>Rhodymeniophycidae</taxon>
        <taxon>Gracilariales</taxon>
        <taxon>Gracilariaceae</taxon>
        <taxon>Gracilariopsis</taxon>
    </lineage>
</organism>
<feature type="compositionally biased region" description="Pro residues" evidence="4">
    <location>
        <begin position="101"/>
        <end position="116"/>
    </location>
</feature>
<feature type="compositionally biased region" description="Low complexity" evidence="4">
    <location>
        <begin position="327"/>
        <end position="343"/>
    </location>
</feature>
<feature type="compositionally biased region" description="Basic and acidic residues" evidence="4">
    <location>
        <begin position="354"/>
        <end position="374"/>
    </location>
</feature>
<dbReference type="Gene3D" id="2.30.30.1020">
    <property type="entry name" value="CCR4-NOT complex subunit 2/3/5, C-terminal domain"/>
    <property type="match status" value="1"/>
</dbReference>
<feature type="region of interest" description="Disordered" evidence="4">
    <location>
        <begin position="442"/>
        <end position="474"/>
    </location>
</feature>
<dbReference type="GO" id="GO:0006355">
    <property type="term" value="P:regulation of DNA-templated transcription"/>
    <property type="evidence" value="ECO:0007669"/>
    <property type="project" value="InterPro"/>
</dbReference>